<dbReference type="Gene3D" id="1.25.40.10">
    <property type="entry name" value="Tetratricopeptide repeat domain"/>
    <property type="match status" value="1"/>
</dbReference>
<keyword evidence="3 5" id="KW-0863">Zinc-finger</keyword>
<feature type="compositionally biased region" description="Acidic residues" evidence="8">
    <location>
        <begin position="2686"/>
        <end position="2698"/>
    </location>
</feature>
<feature type="domain" description="RanBD1" evidence="9">
    <location>
        <begin position="1501"/>
        <end position="1638"/>
    </location>
</feature>
<feature type="domain" description="RanBD1" evidence="9">
    <location>
        <begin position="1238"/>
        <end position="1372"/>
    </location>
</feature>
<keyword evidence="6" id="KW-0802">TPR repeat</keyword>
<feature type="domain" description="RanBP2-type" evidence="10">
    <location>
        <begin position="1740"/>
        <end position="1769"/>
    </location>
</feature>
<keyword evidence="7" id="KW-0175">Coiled coil</keyword>
<organism evidence="11 12">
    <name type="scientific">Parnassius mnemosyne</name>
    <name type="common">clouded apollo</name>
    <dbReference type="NCBI Taxonomy" id="213953"/>
    <lineage>
        <taxon>Eukaryota</taxon>
        <taxon>Metazoa</taxon>
        <taxon>Ecdysozoa</taxon>
        <taxon>Arthropoda</taxon>
        <taxon>Hexapoda</taxon>
        <taxon>Insecta</taxon>
        <taxon>Pterygota</taxon>
        <taxon>Neoptera</taxon>
        <taxon>Endopterygota</taxon>
        <taxon>Lepidoptera</taxon>
        <taxon>Glossata</taxon>
        <taxon>Ditrysia</taxon>
        <taxon>Papilionoidea</taxon>
        <taxon>Papilionidae</taxon>
        <taxon>Parnassiinae</taxon>
        <taxon>Parnassini</taxon>
        <taxon>Parnassius</taxon>
        <taxon>Driopa</taxon>
    </lineage>
</organism>
<dbReference type="InterPro" id="IPR019734">
    <property type="entry name" value="TPR_rpt"/>
</dbReference>
<dbReference type="GO" id="GO:0008270">
    <property type="term" value="F:zinc ion binding"/>
    <property type="evidence" value="ECO:0007669"/>
    <property type="project" value="UniProtKB-KW"/>
</dbReference>
<evidence type="ECO:0000256" key="6">
    <source>
        <dbReference type="PROSITE-ProRule" id="PRU00339"/>
    </source>
</evidence>
<dbReference type="CDD" id="cd13174">
    <property type="entry name" value="RanBD4_RanBP2_insect-like"/>
    <property type="match status" value="1"/>
</dbReference>
<dbReference type="InterPro" id="IPR001876">
    <property type="entry name" value="Znf_RanBP2"/>
</dbReference>
<dbReference type="FunFam" id="2.30.29.30:FF:000018">
    <property type="entry name" value="E3 SUMO-protein ligase RanBP2"/>
    <property type="match status" value="3"/>
</dbReference>
<dbReference type="CDD" id="cd13172">
    <property type="entry name" value="RanBD2_RanBP2_insect-like"/>
    <property type="match status" value="1"/>
</dbReference>
<dbReference type="PROSITE" id="PS50196">
    <property type="entry name" value="RANBD1"/>
    <property type="match status" value="4"/>
</dbReference>
<sequence>MYRNKKDVDKHVESLISKLSLKEFKTRAYSVARLYFEVGDYASCQKYVEQYLTYKDNAAAHKLLGQAYQKQGLKEKALEEFKTSLDIDPTQTSIVLDICELLTDDEIDIDPGRARYWCEKAEAIFPRHQVTFQLRERLLNIANPDPEALVKLLNAELLVRPRDPLLHARLLKHYLTSNKIKEALEHSCKVEFESKFFSHNYDWYEVVSKVLNHSSHDTKSWLYQLLLLTVKERICLLSLAEIPNGSSKSLIETSDLLFQYDQAIENIAQSGASPGYAEFHSSLLQHHKGQLAFHSATFLLKKAKKDQIGWREAVRIADPLMLIAWQTVPLDMKINWLNHAPEQQKNAVHRWYIEGSYRCSQSGHYILSNCKDKSQLFLDQISQFCSGPEWKNKLYEKMYASHEHQAKMKSSYFASNSFHAPTLRLPRRIEVEAYDVDAQRENPNSLHHIVWILLNYKNYANFKCNLFDMLMPTVSNCGPEGLNKIDIHAFAYCTALTAIKQKHNQQSFVAVEKPYIVPANITDLLCTLTQMKWWDCAYKFCQNELGTELTDIRATLSAGIEVVRCIDNHGLDPELLCILGRIFSEQAKLTTNENESNELEMRAFLYYSEAIPLLAQLKNKTMIKFPEKRIFDYTHADLSSKELNALIEESKLYVALVYLNDCEFEKVVDLLSNIKTPKGYYYLGEAYKRMAIEEMPTSRDVAFDSKCISLLSKAKQFAFKALEKLKNSEAFKNNPLYSQIQDLIEDIEACINKIDPDFSCAINNMDGKNSSDENISLIGSEQFPLRPNHHFRNISSTPKHQSQANITSYRTAIDSQLIESNRLDHQCLERIEKQIKNLQKRDITINEFMEQTKNWFKENSKLGNEIINTIHSNTENTTEQFKLLKISVGEVKSQLDECRNECKDVVELKKQVAELKKEVFKLKKVSSDQTIDENDLYNVDENYRSNDNTSTFTPHMPFTPTQVIPPFTQRLVPPFPVPPNPYQLYGQNLYSLYNQYAQFAQPQSVPGAPPVFDPTRGQMNYSNVYPTPDQMYLDVAHLVPPNLSAASTASTAPPLNIPTIPVVSSKSMPTSTSIAPVTTTASVLKSALTTEVKGTLRSLPVNVVITSSDPLPTCTTTAAPILSVTIPPQHIKGSPHNYQIPMPCTNESKAVTPPKFSFSQAENKQQVTTNSSSPWNPTIFTGSQSTNIFNNSLNFDNSKAGFGAVVKESSSPNMSFNKSRTLSEKSNTSVENYDPCPDFKPIIPLPAEVKVTTGEEDEVVIFNARAKLFRFVDKQWKERGLGEMKLLQHKTTGKVRVLMRREQIHKVCANHIILPEMELKPMKNETKAYFWVANDFAEETVILEKFCVRFKTADIAKQFFDTFEKARQEAASSVNSNSTEKEPESQTTAIAKSQTTSVQRNVNDDQIYKTVIGGFTFSSTPSFKAVADVKKTDTSTPETSKDKVNVFSGLSFKTNAETPFTNLFDTTSKPTVTIIPSVQNSENSNKLNTSDVVEEFEPAVDFKPVVPLPALVDQKTGEEDEDILFEHRAKLLRFDASAKEWKERGLGNIKLLVQKDNNQKLRLLMRREQIMKVCCNHAVTKEMIFQKMPNMDKAVTWCAKDFSDGELVAETFCLRFKTVQLCNEFVEAVKLAQSKIGDDLKAVKEEQNAVKQSNQVSSSNEQTGTVSDWSDKFKPKPGCWECKMCYIRNEANVEVCCACGSPKDPTAKQNSSNESSTFNFVLAPKLTSSQAGWGDKFKPKEGTWECNQCLVRNDSNIILCSACSNPKDPSTVKNESKSSLINNAPGPKFNFGISHTANVQNVKNETSLSFNATGLQKFSFGIPASKSANVISFGDQKSISSYFGASKPSEDKDQPINFSLKSCEGGKLPEAQKIVACPTSNSNVLKGYGFSFQAPQNEKEQIKHKQDNDNNFVNIDEAKLPNSPFSSLKEMVSYKNGEDNEKLIFGQRANLYKFISGKWEKYAVGIVKILAHQENGKIRILMRQEDLKICLNHCLTHETKLKPKDEKTWHITINCLNEGKSSLEHFCLKFPNTELALQFKNAVDKATGMQVKCGVDMKESESDDVVFVGEILASNEEKQKAIDLKLPENFYTYKNKPPCQGCRGCKDDDETINEASTKNNSTLLEKPKSTQVPTESNISTPIKGSILNLQSPTNSIYGTPGNFDKTAEVSIFRTPLGSVGSNIKSPITSNSKIENNNTNKENTITEKTDVFNTFSEQKLTFGSSNGQTNIFSTQPSTVKKSILAAPKLDSLNTNMSADTKTIFGENKSIFAGSGISTNKSVFDFSSFKKESSQSSDVKSIFVDDQKPVNLFSGSTQGSIFGPSALKVDSTKFGGFNYFGSQSQSSGSNNTIFGKISNEPVAFSVKSETSFNQTGTTTAPVSKESIELKADEKEKTTELPLKVDNALSFAALSTSGPGFNIQRKADFEWEGAGQQLFTSKSKAFSEKSNVSNNENTEAGVGADEEYDPHYEPIVPLPDKIVVTTGEEDEEKLFGERCKLFRYDDKSREWKERGVGEIKILYHPSRMTYRLLLRRELVHKAVLNMLLFMDLELLPMKNSDRAWTWAGINYAENVAGEQETLAVRFKTPNLATDFHNKVLECVRKLQAAAAEAIRKDKENSVAEFESVAPLRLPKHLENSARADNVMLAKTEEQVVSTNTTEKKDTVDGVSEANKESTSVETKQVHFEETEEDYTREDDEYEHNYDHNDDYDDNYNEEEEEESGVYFSCEGEAIVRMGSDESTCSHAHIQVVFDQDIYSPKIVVTDSNTGEVLADMLIYTETEFQITGDSCSWSGVDYDSVKKSVTINFPDSETAMYFYDSCETSKAATCSSTDPES</sequence>
<proteinExistence type="predicted"/>
<evidence type="ECO:0008006" key="13">
    <source>
        <dbReference type="Google" id="ProtNLM"/>
    </source>
</evidence>
<dbReference type="GO" id="GO:0005737">
    <property type="term" value="C:cytoplasm"/>
    <property type="evidence" value="ECO:0007669"/>
    <property type="project" value="TreeGrafter"/>
</dbReference>
<dbReference type="PROSITE" id="PS50199">
    <property type="entry name" value="ZF_RANBP2_2"/>
    <property type="match status" value="2"/>
</dbReference>
<dbReference type="PROSITE" id="PS50005">
    <property type="entry name" value="TPR"/>
    <property type="match status" value="1"/>
</dbReference>
<feature type="compositionally biased region" description="Acidic residues" evidence="8">
    <location>
        <begin position="2706"/>
        <end position="2718"/>
    </location>
</feature>
<comment type="caution">
    <text evidence="11">The sequence shown here is derived from an EMBL/GenBank/DDBJ whole genome shotgun (WGS) entry which is preliminary data.</text>
</comment>
<evidence type="ECO:0000259" key="9">
    <source>
        <dbReference type="PROSITE" id="PS50196"/>
    </source>
</evidence>
<accession>A0AAV1M0J1</accession>
<feature type="region of interest" description="Disordered" evidence="8">
    <location>
        <begin position="1371"/>
        <end position="1396"/>
    </location>
</feature>
<evidence type="ECO:0000259" key="10">
    <source>
        <dbReference type="PROSITE" id="PS50199"/>
    </source>
</evidence>
<dbReference type="InterPro" id="IPR000156">
    <property type="entry name" value="Ran_bind_dom"/>
</dbReference>
<dbReference type="SMART" id="SM00028">
    <property type="entry name" value="TPR"/>
    <property type="match status" value="1"/>
</dbReference>
<evidence type="ECO:0000256" key="4">
    <source>
        <dbReference type="ARBA" id="ARBA00022833"/>
    </source>
</evidence>
<dbReference type="InterPro" id="IPR045255">
    <property type="entry name" value="RanBP1-like"/>
</dbReference>
<dbReference type="GO" id="GO:0005096">
    <property type="term" value="F:GTPase activator activity"/>
    <property type="evidence" value="ECO:0007669"/>
    <property type="project" value="TreeGrafter"/>
</dbReference>
<keyword evidence="12" id="KW-1185">Reference proteome</keyword>
<feature type="coiled-coil region" evidence="7">
    <location>
        <begin position="898"/>
        <end position="925"/>
    </location>
</feature>
<dbReference type="GO" id="GO:0005643">
    <property type="term" value="C:nuclear pore"/>
    <property type="evidence" value="ECO:0007669"/>
    <property type="project" value="TreeGrafter"/>
</dbReference>
<dbReference type="PROSITE" id="PS01358">
    <property type="entry name" value="ZF_RANBP2_1"/>
    <property type="match status" value="2"/>
</dbReference>
<evidence type="ECO:0000313" key="12">
    <source>
        <dbReference type="Proteomes" id="UP001314205"/>
    </source>
</evidence>
<evidence type="ECO:0000256" key="7">
    <source>
        <dbReference type="SAM" id="Coils"/>
    </source>
</evidence>
<evidence type="ECO:0000256" key="8">
    <source>
        <dbReference type="SAM" id="MobiDB-lite"/>
    </source>
</evidence>
<dbReference type="PANTHER" id="PTHR23138:SF179">
    <property type="entry name" value="NUCLEAR PORE COMPLEX PROTEIN"/>
    <property type="match status" value="1"/>
</dbReference>
<dbReference type="InterPro" id="IPR011990">
    <property type="entry name" value="TPR-like_helical_dom_sf"/>
</dbReference>
<evidence type="ECO:0000256" key="1">
    <source>
        <dbReference type="ARBA" id="ARBA00022553"/>
    </source>
</evidence>
<dbReference type="Gene3D" id="2.30.29.30">
    <property type="entry name" value="Pleckstrin-homology domain (PH domain)/Phosphotyrosine-binding domain (PTB)"/>
    <property type="match status" value="4"/>
</dbReference>
<evidence type="ECO:0000256" key="2">
    <source>
        <dbReference type="ARBA" id="ARBA00022723"/>
    </source>
</evidence>
<keyword evidence="2" id="KW-0479">Metal-binding</keyword>
<gene>
    <name evidence="11" type="ORF">PARMNEM_LOCUS18769</name>
</gene>
<feature type="domain" description="RanBD1" evidence="9">
    <location>
        <begin position="1921"/>
        <end position="2052"/>
    </location>
</feature>
<feature type="region of interest" description="Disordered" evidence="8">
    <location>
        <begin position="2651"/>
        <end position="2718"/>
    </location>
</feature>
<evidence type="ECO:0000256" key="3">
    <source>
        <dbReference type="ARBA" id="ARBA00022771"/>
    </source>
</evidence>
<feature type="domain" description="RanBD1" evidence="9">
    <location>
        <begin position="2468"/>
        <end position="2605"/>
    </location>
</feature>
<dbReference type="PANTHER" id="PTHR23138">
    <property type="entry name" value="RAN BINDING PROTEIN"/>
    <property type="match status" value="1"/>
</dbReference>
<dbReference type="SUPFAM" id="SSF48452">
    <property type="entry name" value="TPR-like"/>
    <property type="match status" value="1"/>
</dbReference>
<dbReference type="Gene3D" id="4.10.1060.10">
    <property type="entry name" value="Zinc finger, RanBP2-type"/>
    <property type="match status" value="2"/>
</dbReference>
<feature type="domain" description="RanBP2-type" evidence="10">
    <location>
        <begin position="1676"/>
        <end position="1705"/>
    </location>
</feature>
<evidence type="ECO:0000313" key="11">
    <source>
        <dbReference type="EMBL" id="CAK1599952.1"/>
    </source>
</evidence>
<dbReference type="Pfam" id="PF00638">
    <property type="entry name" value="Ran_BP1"/>
    <property type="match status" value="4"/>
</dbReference>
<protein>
    <recommendedName>
        <fullName evidence="13">E3 SUMO-protein ligase RanBP2</fullName>
    </recommendedName>
</protein>
<feature type="compositionally biased region" description="Polar residues" evidence="8">
    <location>
        <begin position="1385"/>
        <end position="1396"/>
    </location>
</feature>
<dbReference type="Proteomes" id="UP001314205">
    <property type="component" value="Unassembled WGS sequence"/>
</dbReference>
<dbReference type="InterPro" id="IPR011993">
    <property type="entry name" value="PH-like_dom_sf"/>
</dbReference>
<feature type="repeat" description="TPR" evidence="6">
    <location>
        <begin position="58"/>
        <end position="91"/>
    </location>
</feature>
<dbReference type="CDD" id="cd13171">
    <property type="entry name" value="RanBD1_RanBP2_insect-like"/>
    <property type="match status" value="1"/>
</dbReference>
<feature type="compositionally biased region" description="Polar residues" evidence="8">
    <location>
        <begin position="1650"/>
        <end position="1668"/>
    </location>
</feature>
<dbReference type="EMBL" id="CAVLGL010000115">
    <property type="protein sequence ID" value="CAK1599952.1"/>
    <property type="molecule type" value="Genomic_DNA"/>
</dbReference>
<evidence type="ECO:0000256" key="5">
    <source>
        <dbReference type="PROSITE-ProRule" id="PRU00322"/>
    </source>
</evidence>
<dbReference type="SMART" id="SM00547">
    <property type="entry name" value="ZnF_RBZ"/>
    <property type="match status" value="2"/>
</dbReference>
<name>A0AAV1M0J1_9NEOP</name>
<feature type="region of interest" description="Disordered" evidence="8">
    <location>
        <begin position="1650"/>
        <end position="1669"/>
    </location>
</feature>
<dbReference type="SMART" id="SM00160">
    <property type="entry name" value="RanBD"/>
    <property type="match status" value="4"/>
</dbReference>
<keyword evidence="1" id="KW-0597">Phosphoprotein</keyword>
<keyword evidence="4" id="KW-0862">Zinc</keyword>
<dbReference type="SUPFAM" id="SSF50729">
    <property type="entry name" value="PH domain-like"/>
    <property type="match status" value="4"/>
</dbReference>
<reference evidence="11 12" key="1">
    <citation type="submission" date="2023-11" db="EMBL/GenBank/DDBJ databases">
        <authorList>
            <person name="Hedman E."/>
            <person name="Englund M."/>
            <person name="Stromberg M."/>
            <person name="Nyberg Akerstrom W."/>
            <person name="Nylinder S."/>
            <person name="Jareborg N."/>
            <person name="Kallberg Y."/>
            <person name="Kronander E."/>
        </authorList>
    </citation>
    <scope>NUCLEOTIDE SEQUENCE [LARGE SCALE GENOMIC DNA]</scope>
</reference>